<feature type="non-terminal residue" evidence="1">
    <location>
        <position position="54"/>
    </location>
</feature>
<name>A0A941EYX9_9ACTN</name>
<dbReference type="AlphaFoldDB" id="A0A941EYX9"/>
<evidence type="ECO:0000313" key="1">
    <source>
        <dbReference type="EMBL" id="MBR7840053.1"/>
    </source>
</evidence>
<proteinExistence type="predicted"/>
<evidence type="ECO:0000313" key="2">
    <source>
        <dbReference type="Proteomes" id="UP000675781"/>
    </source>
</evidence>
<comment type="caution">
    <text evidence="1">The sequence shown here is derived from an EMBL/GenBank/DDBJ whole genome shotgun (WGS) entry which is preliminary data.</text>
</comment>
<organism evidence="1 2">
    <name type="scientific">Actinospica durhamensis</name>
    <dbReference type="NCBI Taxonomy" id="1508375"/>
    <lineage>
        <taxon>Bacteria</taxon>
        <taxon>Bacillati</taxon>
        <taxon>Actinomycetota</taxon>
        <taxon>Actinomycetes</taxon>
        <taxon>Catenulisporales</taxon>
        <taxon>Actinospicaceae</taxon>
        <taxon>Actinospica</taxon>
    </lineage>
</organism>
<keyword evidence="2" id="KW-1185">Reference proteome</keyword>
<protein>
    <submittedName>
        <fullName evidence="1">Transposase</fullName>
    </submittedName>
</protein>
<dbReference type="Proteomes" id="UP000675781">
    <property type="component" value="Unassembled WGS sequence"/>
</dbReference>
<reference evidence="1" key="1">
    <citation type="submission" date="2021-04" db="EMBL/GenBank/DDBJ databases">
        <title>Genome based classification of Actinospica acidithermotolerans sp. nov., an actinobacterium isolated from an Indonesian hot spring.</title>
        <authorList>
            <person name="Kusuma A.B."/>
            <person name="Putra K.E."/>
            <person name="Nafisah S."/>
            <person name="Loh J."/>
            <person name="Nouioui I."/>
            <person name="Goodfellow M."/>
        </authorList>
    </citation>
    <scope>NUCLEOTIDE SEQUENCE</scope>
    <source>
        <strain evidence="1">CSCA 57</strain>
    </source>
</reference>
<accession>A0A941EYX9</accession>
<sequence>MIFSVARFHVTVRWVVERTFSHLSNARRTVRDYERSEETHEAMVRWAAIRLMTR</sequence>
<dbReference type="EMBL" id="JAGSOG010000930">
    <property type="protein sequence ID" value="MBR7840053.1"/>
    <property type="molecule type" value="Genomic_DNA"/>
</dbReference>
<gene>
    <name evidence="1" type="ORF">KDL01_42865</name>
</gene>